<dbReference type="RefSeq" id="WP_281760877.1">
    <property type="nucleotide sequence ID" value="NZ_AP026709.1"/>
</dbReference>
<dbReference type="SUPFAM" id="SSF101801">
    <property type="entry name" value="Surface presentation of antigens (SPOA)"/>
    <property type="match status" value="1"/>
</dbReference>
<keyword evidence="6" id="KW-0283">Flagellar rotation</keyword>
<dbReference type="Gene3D" id="2.30.330.10">
    <property type="entry name" value="SpoA-like"/>
    <property type="match status" value="1"/>
</dbReference>
<keyword evidence="4" id="KW-1003">Cell membrane</keyword>
<dbReference type="InterPro" id="IPR012826">
    <property type="entry name" value="FliN"/>
</dbReference>
<proteinExistence type="inferred from homology"/>
<evidence type="ECO:0000256" key="4">
    <source>
        <dbReference type="ARBA" id="ARBA00022475"/>
    </source>
</evidence>
<keyword evidence="10" id="KW-0969">Cilium</keyword>
<protein>
    <recommendedName>
        <fullName evidence="3">Flagellar motor switch protein FliN</fullName>
    </recommendedName>
</protein>
<comment type="similarity">
    <text evidence="2">Belongs to the FliN/MopA/SpaO family.</text>
</comment>
<keyword evidence="5" id="KW-0145">Chemotaxis</keyword>
<feature type="domain" description="Flagellar motor switch protein FliN-like C-terminal" evidence="9">
    <location>
        <begin position="110"/>
        <end position="179"/>
    </location>
</feature>
<evidence type="ECO:0000256" key="7">
    <source>
        <dbReference type="ARBA" id="ARBA00023136"/>
    </source>
</evidence>
<keyword evidence="7" id="KW-0472">Membrane</keyword>
<dbReference type="Pfam" id="PF01052">
    <property type="entry name" value="FliMN_C"/>
    <property type="match status" value="1"/>
</dbReference>
<evidence type="ECO:0000256" key="8">
    <source>
        <dbReference type="SAM" id="MobiDB-lite"/>
    </source>
</evidence>
<dbReference type="Proteomes" id="UP001317742">
    <property type="component" value="Chromosome"/>
</dbReference>
<dbReference type="PANTHER" id="PTHR43484:SF1">
    <property type="entry name" value="FLAGELLAR MOTOR SWITCH PROTEIN FLIN"/>
    <property type="match status" value="1"/>
</dbReference>
<accession>A0ABM8B3P9</accession>
<feature type="compositionally biased region" description="Acidic residues" evidence="8">
    <location>
        <begin position="17"/>
        <end position="29"/>
    </location>
</feature>
<keyword evidence="10" id="KW-0282">Flagellum</keyword>
<organism evidence="10 11">
    <name type="scientific">Pseudodesulfovibrio nedwellii</name>
    <dbReference type="NCBI Taxonomy" id="2973072"/>
    <lineage>
        <taxon>Bacteria</taxon>
        <taxon>Pseudomonadati</taxon>
        <taxon>Thermodesulfobacteriota</taxon>
        <taxon>Desulfovibrionia</taxon>
        <taxon>Desulfovibrionales</taxon>
        <taxon>Desulfovibrionaceae</taxon>
    </lineage>
</organism>
<dbReference type="InterPro" id="IPR001543">
    <property type="entry name" value="FliN-like_C"/>
</dbReference>
<dbReference type="PANTHER" id="PTHR43484">
    <property type="match status" value="1"/>
</dbReference>
<dbReference type="PRINTS" id="PR00956">
    <property type="entry name" value="FLGMOTORFLIN"/>
</dbReference>
<sequence>MAEDQDKLAQEWADALLDGDGDASVDSDDPLGGLENITDPSDAGSADVGQDDEALADEWAAALADTEQEEVKHEKEQAFLSTQTHDYELPDMGPDAKAGSSSGKRDLDFILDIPLEVSAELGRTKLLINELLQLGQGSVVELNKLAGEPLEIYVNGKLVARGEAVVINEKFGIRLTDIISPIERVKQLG</sequence>
<gene>
    <name evidence="10" type="primary">fliN</name>
    <name evidence="10" type="ORF">SYK_27410</name>
</gene>
<dbReference type="InterPro" id="IPR051469">
    <property type="entry name" value="FliN/MopA/SpaO"/>
</dbReference>
<dbReference type="NCBIfam" id="TIGR02480">
    <property type="entry name" value="fliN"/>
    <property type="match status" value="1"/>
</dbReference>
<keyword evidence="10" id="KW-0966">Cell projection</keyword>
<evidence type="ECO:0000313" key="10">
    <source>
        <dbReference type="EMBL" id="BDQ38381.1"/>
    </source>
</evidence>
<evidence type="ECO:0000313" key="11">
    <source>
        <dbReference type="Proteomes" id="UP001317742"/>
    </source>
</evidence>
<evidence type="ECO:0000256" key="6">
    <source>
        <dbReference type="ARBA" id="ARBA00022779"/>
    </source>
</evidence>
<keyword evidence="11" id="KW-1185">Reference proteome</keyword>
<comment type="subcellular location">
    <subcellularLocation>
        <location evidence="1">Cell membrane</location>
        <topology evidence="1">Peripheral membrane protein</topology>
        <orientation evidence="1">Cytoplasmic side</orientation>
    </subcellularLocation>
</comment>
<name>A0ABM8B3P9_9BACT</name>
<dbReference type="InterPro" id="IPR036429">
    <property type="entry name" value="SpoA-like_sf"/>
</dbReference>
<evidence type="ECO:0000256" key="2">
    <source>
        <dbReference type="ARBA" id="ARBA00009226"/>
    </source>
</evidence>
<reference evidence="10 11" key="1">
    <citation type="submission" date="2022-08" db="EMBL/GenBank/DDBJ databases">
        <title>Genome Sequence of the sulphate-reducing bacterium, Pseudodesulfovibrio sp. SYK.</title>
        <authorList>
            <person name="Kondo R."/>
            <person name="Kataoka T."/>
        </authorList>
    </citation>
    <scope>NUCLEOTIDE SEQUENCE [LARGE SCALE GENOMIC DNA]</scope>
    <source>
        <strain evidence="10 11">SYK</strain>
    </source>
</reference>
<evidence type="ECO:0000256" key="1">
    <source>
        <dbReference type="ARBA" id="ARBA00004413"/>
    </source>
</evidence>
<evidence type="ECO:0000256" key="5">
    <source>
        <dbReference type="ARBA" id="ARBA00022500"/>
    </source>
</evidence>
<dbReference type="EMBL" id="AP026709">
    <property type="protein sequence ID" value="BDQ38381.1"/>
    <property type="molecule type" value="Genomic_DNA"/>
</dbReference>
<evidence type="ECO:0000259" key="9">
    <source>
        <dbReference type="Pfam" id="PF01052"/>
    </source>
</evidence>
<dbReference type="InterPro" id="IPR001172">
    <property type="entry name" value="FliN_T3SS_HrcQb"/>
</dbReference>
<feature type="region of interest" description="Disordered" evidence="8">
    <location>
        <begin position="1"/>
        <end position="76"/>
    </location>
</feature>
<evidence type="ECO:0000256" key="3">
    <source>
        <dbReference type="ARBA" id="ARBA00021897"/>
    </source>
</evidence>